<dbReference type="AlphaFoldDB" id="A0A7Z2T754"/>
<protein>
    <submittedName>
        <fullName evidence="1">PduM family microcompartment protein</fullName>
    </submittedName>
</protein>
<dbReference type="GO" id="GO:0005198">
    <property type="term" value="F:structural molecule activity"/>
    <property type="evidence" value="ECO:0007669"/>
    <property type="project" value="InterPro"/>
</dbReference>
<dbReference type="EMBL" id="CP047476">
    <property type="protein sequence ID" value="QIA65437.1"/>
    <property type="molecule type" value="Genomic_DNA"/>
</dbReference>
<gene>
    <name evidence="1" type="primary">pduM</name>
    <name evidence="1" type="ORF">GT360_18020</name>
</gene>
<dbReference type="Proteomes" id="UP000464262">
    <property type="component" value="Chromosome 2"/>
</dbReference>
<dbReference type="InterPro" id="IPR030992">
    <property type="entry name" value="PduM"/>
</dbReference>
<sequence>MSKTLSQQQRAVALHHSDLELGLSGVISRAPQCGVEEIQIVLPDLPFLKSLCEFDSTHKAVNTVLEAWSIGLKTVLVVHQQLIPLLSADRLGLLPTTIRDHKGVEVYWCDKPWLNYRDVALYSNCWLVTRKDVRLTDLANEHLQEHQVSLACLRR</sequence>
<keyword evidence="2" id="KW-1185">Reference proteome</keyword>
<accession>A0A7Z2T754</accession>
<evidence type="ECO:0000313" key="2">
    <source>
        <dbReference type="Proteomes" id="UP000464262"/>
    </source>
</evidence>
<dbReference type="RefSeq" id="WP_164650337.1">
    <property type="nucleotide sequence ID" value="NZ_CP047476.1"/>
</dbReference>
<proteinExistence type="predicted"/>
<name>A0A7Z2T754_9VIBR</name>
<dbReference type="Pfam" id="PF15953">
    <property type="entry name" value="PDU_like"/>
    <property type="match status" value="1"/>
</dbReference>
<dbReference type="NCBIfam" id="TIGR04493">
    <property type="entry name" value="microcomp_PduM"/>
    <property type="match status" value="1"/>
</dbReference>
<evidence type="ECO:0000313" key="1">
    <source>
        <dbReference type="EMBL" id="QIA65437.1"/>
    </source>
</evidence>
<reference evidence="1 2" key="1">
    <citation type="submission" date="2020-01" db="EMBL/GenBank/DDBJ databases">
        <title>Whole genome and functional gene identification of agarase of Vibrio HN897.</title>
        <authorList>
            <person name="Liu Y."/>
            <person name="Zhao Z."/>
        </authorList>
    </citation>
    <scope>NUCLEOTIDE SEQUENCE [LARGE SCALE GENOMIC DNA]</scope>
    <source>
        <strain evidence="1 2">HN897</strain>
    </source>
</reference>
<organism evidence="1 2">
    <name type="scientific">Vibrio astriarenae</name>
    <dbReference type="NCBI Taxonomy" id="1481923"/>
    <lineage>
        <taxon>Bacteria</taxon>
        <taxon>Pseudomonadati</taxon>
        <taxon>Pseudomonadota</taxon>
        <taxon>Gammaproteobacteria</taxon>
        <taxon>Vibrionales</taxon>
        <taxon>Vibrionaceae</taxon>
        <taxon>Vibrio</taxon>
    </lineage>
</organism>
<dbReference type="KEGG" id="vas:GT360_18020"/>